<evidence type="ECO:0000256" key="1">
    <source>
        <dbReference type="SAM" id="MobiDB-lite"/>
    </source>
</evidence>
<name>A0A8T2MN42_ASTMX</name>
<keyword evidence="2" id="KW-1133">Transmembrane helix</keyword>
<evidence type="ECO:0000313" key="3">
    <source>
        <dbReference type="EMBL" id="KAG9282101.1"/>
    </source>
</evidence>
<dbReference type="AlphaFoldDB" id="A0A8T2MN42"/>
<feature type="region of interest" description="Disordered" evidence="1">
    <location>
        <begin position="56"/>
        <end position="86"/>
    </location>
</feature>
<dbReference type="Proteomes" id="UP000752171">
    <property type="component" value="Unassembled WGS sequence"/>
</dbReference>
<comment type="caution">
    <text evidence="3">The sequence shown here is derived from an EMBL/GenBank/DDBJ whole genome shotgun (WGS) entry which is preliminary data.</text>
</comment>
<protein>
    <submittedName>
        <fullName evidence="3">Uncharacterized protein</fullName>
    </submittedName>
</protein>
<proteinExistence type="predicted"/>
<dbReference type="EMBL" id="JAICCE010000001">
    <property type="protein sequence ID" value="KAG9282101.1"/>
    <property type="molecule type" value="Genomic_DNA"/>
</dbReference>
<evidence type="ECO:0000256" key="2">
    <source>
        <dbReference type="SAM" id="Phobius"/>
    </source>
</evidence>
<evidence type="ECO:0000313" key="4">
    <source>
        <dbReference type="Proteomes" id="UP000752171"/>
    </source>
</evidence>
<keyword evidence="2" id="KW-0812">Transmembrane</keyword>
<sequence>MMLTTVSSVSPAVVNQCTCRDNGLMVFVTLWLFEVIILVSLLVGAFYIYSRIYRKQRAAERGGGASVDQSEPRGGGEPHHSTRETT</sequence>
<keyword evidence="2" id="KW-0472">Membrane</keyword>
<feature type="transmembrane region" description="Helical" evidence="2">
    <location>
        <begin position="29"/>
        <end position="49"/>
    </location>
</feature>
<gene>
    <name evidence="3" type="ORF">AMEX_G711</name>
</gene>
<feature type="compositionally biased region" description="Basic and acidic residues" evidence="1">
    <location>
        <begin position="70"/>
        <end position="86"/>
    </location>
</feature>
<organism evidence="3 4">
    <name type="scientific">Astyanax mexicanus</name>
    <name type="common">Blind cave fish</name>
    <name type="synonym">Astyanax fasciatus mexicanus</name>
    <dbReference type="NCBI Taxonomy" id="7994"/>
    <lineage>
        <taxon>Eukaryota</taxon>
        <taxon>Metazoa</taxon>
        <taxon>Chordata</taxon>
        <taxon>Craniata</taxon>
        <taxon>Vertebrata</taxon>
        <taxon>Euteleostomi</taxon>
        <taxon>Actinopterygii</taxon>
        <taxon>Neopterygii</taxon>
        <taxon>Teleostei</taxon>
        <taxon>Ostariophysi</taxon>
        <taxon>Characiformes</taxon>
        <taxon>Characoidei</taxon>
        <taxon>Acestrorhamphidae</taxon>
        <taxon>Acestrorhamphinae</taxon>
        <taxon>Astyanax</taxon>
    </lineage>
</organism>
<reference evidence="3 4" key="1">
    <citation type="submission" date="2021-07" db="EMBL/GenBank/DDBJ databases">
        <authorList>
            <person name="Imarazene B."/>
            <person name="Zahm M."/>
            <person name="Klopp C."/>
            <person name="Cabau C."/>
            <person name="Beille S."/>
            <person name="Jouanno E."/>
            <person name="Castinel A."/>
            <person name="Lluch J."/>
            <person name="Gil L."/>
            <person name="Kuchtly C."/>
            <person name="Lopez Roques C."/>
            <person name="Donnadieu C."/>
            <person name="Parrinello H."/>
            <person name="Journot L."/>
            <person name="Du K."/>
            <person name="Schartl M."/>
            <person name="Retaux S."/>
            <person name="Guiguen Y."/>
        </authorList>
    </citation>
    <scope>NUCLEOTIDE SEQUENCE [LARGE SCALE GENOMIC DNA]</scope>
    <source>
        <strain evidence="3">Pach_M1</strain>
        <tissue evidence="3">Testis</tissue>
    </source>
</reference>
<accession>A0A8T2MN42</accession>